<dbReference type="EMBL" id="RBVA01000785">
    <property type="protein sequence ID" value="RMV90600.1"/>
    <property type="molecule type" value="Genomic_DNA"/>
</dbReference>
<comment type="caution">
    <text evidence="1">The sequence shown here is derived from an EMBL/GenBank/DDBJ whole genome shotgun (WGS) entry which is preliminary data.</text>
</comment>
<name>A0A3M6GD50_PSEAJ</name>
<accession>A0A3M6GD50</accession>
<protein>
    <submittedName>
        <fullName evidence="1">Uncharacterized protein</fullName>
    </submittedName>
</protein>
<dbReference type="Proteomes" id="UP000271531">
    <property type="component" value="Unassembled WGS sequence"/>
</dbReference>
<evidence type="ECO:0000313" key="2">
    <source>
        <dbReference type="Proteomes" id="UP000271531"/>
    </source>
</evidence>
<proteinExistence type="predicted"/>
<evidence type="ECO:0000313" key="1">
    <source>
        <dbReference type="EMBL" id="RMV90600.1"/>
    </source>
</evidence>
<sequence length="105" mass="11729">MSAREPVPSAVLEAATINFELGITACLFEPQLVGFCLEGTIYLDRKDRFQSGRLIRTSAVMEFEMCTGYVVAVTWSGSRYVLLAEDGPWVLTLPHRRLDEPAPYS</sequence>
<gene>
    <name evidence="1" type="ORF">ALP03_200327</name>
</gene>
<organism evidence="1 2">
    <name type="scientific">Pseudomonas amygdali pv. tabaci</name>
    <name type="common">Pseudomonas syringae pv. tabaci</name>
    <dbReference type="NCBI Taxonomy" id="322"/>
    <lineage>
        <taxon>Bacteria</taxon>
        <taxon>Pseudomonadati</taxon>
        <taxon>Pseudomonadota</taxon>
        <taxon>Gammaproteobacteria</taxon>
        <taxon>Pseudomonadales</taxon>
        <taxon>Pseudomonadaceae</taxon>
        <taxon>Pseudomonas</taxon>
        <taxon>Pseudomonas amygdali</taxon>
    </lineage>
</organism>
<dbReference type="AlphaFoldDB" id="A0A3M6GD50"/>
<reference evidence="1 2" key="1">
    <citation type="submission" date="2018-08" db="EMBL/GenBank/DDBJ databases">
        <title>Recombination of ecologically and evolutionarily significant loci maintains genetic cohesion in the Pseudomonas syringae species complex.</title>
        <authorList>
            <person name="Dillon M."/>
            <person name="Thakur S."/>
            <person name="Almeida R.N.D."/>
            <person name="Weir B.S."/>
            <person name="Guttman D.S."/>
        </authorList>
    </citation>
    <scope>NUCLEOTIDE SEQUENCE [LARGE SCALE GENOMIC DNA]</scope>
    <source>
        <strain evidence="1 2">ICMP 4525</strain>
    </source>
</reference>